<keyword evidence="4 7" id="KW-0472">Membrane</keyword>
<evidence type="ECO:0000256" key="5">
    <source>
        <dbReference type="ARBA" id="ARBA00023157"/>
    </source>
</evidence>
<dbReference type="InterPro" id="IPR057244">
    <property type="entry name" value="GAIN_B"/>
</dbReference>
<feature type="non-terminal residue" evidence="11">
    <location>
        <position position="679"/>
    </location>
</feature>
<keyword evidence="3 7" id="KW-1133">Transmembrane helix</keyword>
<organism evidence="10 11">
    <name type="scientific">Pundamilia nyererei</name>
    <dbReference type="NCBI Taxonomy" id="303518"/>
    <lineage>
        <taxon>Eukaryota</taxon>
        <taxon>Metazoa</taxon>
        <taxon>Chordata</taxon>
        <taxon>Craniata</taxon>
        <taxon>Vertebrata</taxon>
        <taxon>Euteleostomi</taxon>
        <taxon>Actinopterygii</taxon>
        <taxon>Neopterygii</taxon>
        <taxon>Teleostei</taxon>
        <taxon>Neoteleostei</taxon>
        <taxon>Acanthomorphata</taxon>
        <taxon>Ovalentaria</taxon>
        <taxon>Cichlomorphae</taxon>
        <taxon>Cichliformes</taxon>
        <taxon>Cichlidae</taxon>
        <taxon>African cichlids</taxon>
        <taxon>Pseudocrenilabrinae</taxon>
        <taxon>Haplochromini</taxon>
        <taxon>Pundamilia</taxon>
    </lineage>
</organism>
<evidence type="ECO:0000259" key="9">
    <source>
        <dbReference type="PROSITE" id="PS50835"/>
    </source>
</evidence>
<evidence type="ECO:0000313" key="10">
    <source>
        <dbReference type="Proteomes" id="UP000695023"/>
    </source>
</evidence>
<feature type="domain" description="GAIN-B" evidence="8">
    <location>
        <begin position="446"/>
        <end position="596"/>
    </location>
</feature>
<keyword evidence="10" id="KW-1185">Reference proteome</keyword>
<accession>A0A9Y6M7X2</accession>
<feature type="transmembrane region" description="Helical" evidence="7">
    <location>
        <begin position="636"/>
        <end position="656"/>
    </location>
</feature>
<dbReference type="Gene3D" id="2.60.40.10">
    <property type="entry name" value="Immunoglobulins"/>
    <property type="match status" value="1"/>
</dbReference>
<keyword evidence="5" id="KW-1015">Disulfide bond</keyword>
<keyword evidence="2 7" id="KW-0812">Transmembrane</keyword>
<evidence type="ECO:0000259" key="8">
    <source>
        <dbReference type="PROSITE" id="PS50221"/>
    </source>
</evidence>
<dbReference type="RefSeq" id="XP_013763529.1">
    <property type="nucleotide sequence ID" value="XM_013908075.1"/>
</dbReference>
<dbReference type="PANTHER" id="PTHR45813:SF4">
    <property type="entry name" value="ADHESION G PROTEIN-COUPLED RECEPTOR F5"/>
    <property type="match status" value="1"/>
</dbReference>
<evidence type="ECO:0000256" key="7">
    <source>
        <dbReference type="SAM" id="Phobius"/>
    </source>
</evidence>
<evidence type="ECO:0000313" key="11">
    <source>
        <dbReference type="RefSeq" id="XP_013763529.1"/>
    </source>
</evidence>
<reference evidence="11" key="1">
    <citation type="submission" date="2025-08" db="UniProtKB">
        <authorList>
            <consortium name="RefSeq"/>
        </authorList>
    </citation>
    <scope>IDENTIFICATION</scope>
</reference>
<dbReference type="GO" id="GO:0004930">
    <property type="term" value="F:G protein-coupled receptor activity"/>
    <property type="evidence" value="ECO:0007669"/>
    <property type="project" value="TreeGrafter"/>
</dbReference>
<dbReference type="SUPFAM" id="SSF48726">
    <property type="entry name" value="Immunoglobulin"/>
    <property type="match status" value="1"/>
</dbReference>
<dbReference type="Gene3D" id="1.20.1070.10">
    <property type="entry name" value="Rhodopsin 7-helix transmembrane proteins"/>
    <property type="match status" value="1"/>
</dbReference>
<dbReference type="InterPro" id="IPR051587">
    <property type="entry name" value="Adhesion_GPCR"/>
</dbReference>
<dbReference type="SMART" id="SM00303">
    <property type="entry name" value="GPS"/>
    <property type="match status" value="1"/>
</dbReference>
<dbReference type="PROSITE" id="PS50221">
    <property type="entry name" value="GAIN_B"/>
    <property type="match status" value="1"/>
</dbReference>
<comment type="subcellular location">
    <subcellularLocation>
        <location evidence="1">Membrane</location>
    </subcellularLocation>
</comment>
<evidence type="ECO:0000256" key="6">
    <source>
        <dbReference type="ARBA" id="ARBA00023180"/>
    </source>
</evidence>
<dbReference type="GO" id="GO:0007189">
    <property type="term" value="P:adenylate cyclase-activating G protein-coupled receptor signaling pathway"/>
    <property type="evidence" value="ECO:0007669"/>
    <property type="project" value="TreeGrafter"/>
</dbReference>
<protein>
    <submittedName>
        <fullName evidence="11">Adhesion G protein-coupled receptor F5-like</fullName>
    </submittedName>
</protein>
<gene>
    <name evidence="11" type="primary">LOC102204098</name>
</gene>
<dbReference type="Gene3D" id="2.60.220.50">
    <property type="match status" value="1"/>
</dbReference>
<dbReference type="InterPro" id="IPR007110">
    <property type="entry name" value="Ig-like_dom"/>
</dbReference>
<dbReference type="InterPro" id="IPR036179">
    <property type="entry name" value="Ig-like_dom_sf"/>
</dbReference>
<proteinExistence type="predicted"/>
<dbReference type="AlphaFoldDB" id="A0A9Y6M7X2"/>
<feature type="transmembrane region" description="Helical" evidence="7">
    <location>
        <begin position="602"/>
        <end position="624"/>
    </location>
</feature>
<dbReference type="Proteomes" id="UP000695023">
    <property type="component" value="Unplaced"/>
</dbReference>
<evidence type="ECO:0000256" key="4">
    <source>
        <dbReference type="ARBA" id="ARBA00023136"/>
    </source>
</evidence>
<dbReference type="InterPro" id="IPR046338">
    <property type="entry name" value="GAIN_dom_sf"/>
</dbReference>
<evidence type="ECO:0000256" key="1">
    <source>
        <dbReference type="ARBA" id="ARBA00004370"/>
    </source>
</evidence>
<feature type="domain" description="Ig-like" evidence="9">
    <location>
        <begin position="77"/>
        <end position="176"/>
    </location>
</feature>
<sequence length="679" mass="75082">MDVEFKEEYNQETNDFHKTVSNTISEEGLNQGIQAKLIKFRSGSTIAQYEVSGPSSITPDFQALKLKISNNLAKLYPVIFEASGPLTFSPNDGFYEQPVTVTCGPQPGDLNFGTVSAAEWRRNTVLISEDGEHRISIKDGKSTLTVSRFISADDGVYECRLMRTDDKAFFRQKSATSFSLKTKPTITVSPIRQYVQCSGGSVALNCSVSPGYEVEFRDISAAGTGTSITYNYPTPQGCQEGEKTVICQLKNQPLFANAITLQLSSQSAYCTNDTFGQGDIGYKAAVPCDPKFVGPNKVGEITAVCKENRKFDDVEYNCILLPVQELLDQSQFLTAATLPVFLEELKNVTVNFTEEVITSPPNIKAIVRILSNVANKSSSLDISISRDSMENVLITAGVLTINGTKKTWNILNNNDTKSISNNTDVKSVSSSFLDSLEIITSRLVNATFDIMTGFIQLNRTTFTDTFNAEFNSSVTIQIPESNGDNKTITMIVFNLLDNVLPARDEANSSLKSINGRVVLVQSTGQINNISFTYNILNDTLGNPECVFWNFSLFDGLGGWDGKGCKLVLNINETETVTCNCNHLTSFSILMSPNSPKKLYLDIITYIGVGISMGSLVICLIIEGLIWRKIRKNETSYLRHVAIVNIGFFILVFGTLLDEHKCWKLNIKWTSIFKELETWK</sequence>
<dbReference type="PROSITE" id="PS50835">
    <property type="entry name" value="IG_LIKE"/>
    <property type="match status" value="1"/>
</dbReference>
<keyword evidence="6" id="KW-0325">Glycoprotein</keyword>
<name>A0A9Y6M7X2_9CICH</name>
<evidence type="ECO:0000256" key="2">
    <source>
        <dbReference type="ARBA" id="ARBA00022692"/>
    </source>
</evidence>
<dbReference type="PANTHER" id="PTHR45813">
    <property type="entry name" value="IG-LIKE DOMAIN-CONTAINING PROTEIN"/>
    <property type="match status" value="1"/>
</dbReference>
<dbReference type="GO" id="GO:0016020">
    <property type="term" value="C:membrane"/>
    <property type="evidence" value="ECO:0007669"/>
    <property type="project" value="UniProtKB-SubCell"/>
</dbReference>
<dbReference type="GeneID" id="102204098"/>
<dbReference type="InterPro" id="IPR000203">
    <property type="entry name" value="GPS"/>
</dbReference>
<dbReference type="Pfam" id="PF01825">
    <property type="entry name" value="GPS"/>
    <property type="match status" value="1"/>
</dbReference>
<evidence type="ECO:0000256" key="3">
    <source>
        <dbReference type="ARBA" id="ARBA00022989"/>
    </source>
</evidence>
<dbReference type="InterPro" id="IPR013783">
    <property type="entry name" value="Ig-like_fold"/>
</dbReference>